<protein>
    <submittedName>
        <fullName evidence="2">Kinetochore Mis14</fullName>
    </submittedName>
</protein>
<evidence type="ECO:0000256" key="1">
    <source>
        <dbReference type="SAM" id="MobiDB-lite"/>
    </source>
</evidence>
<dbReference type="GO" id="GO:0000070">
    <property type="term" value="P:mitotic sister chromatid segregation"/>
    <property type="evidence" value="ECO:0007669"/>
    <property type="project" value="InterPro"/>
</dbReference>
<evidence type="ECO:0000313" key="2">
    <source>
        <dbReference type="EMBL" id="CEH14944.1"/>
    </source>
</evidence>
<dbReference type="EMBL" id="CCYA01000250">
    <property type="protein sequence ID" value="CEH14944.1"/>
    <property type="molecule type" value="Genomic_DNA"/>
</dbReference>
<proteinExistence type="predicted"/>
<reference evidence="2 3" key="1">
    <citation type="submission" date="2014-09" db="EMBL/GenBank/DDBJ databases">
        <authorList>
            <person name="Magalhaes I.L.F."/>
            <person name="Oliveira U."/>
            <person name="Santos F.R."/>
            <person name="Vidigal T.H.D.A."/>
            <person name="Brescovit A.D."/>
            <person name="Santos A.J."/>
        </authorList>
    </citation>
    <scope>NUCLEOTIDE SEQUENCE [LARGE SCALE GENOMIC DNA]</scope>
</reference>
<accession>A0A0P1BFV7</accession>
<name>A0A0P1BFV7_9BASI</name>
<sequence length="224" mass="24740">MSDFPRVDLSSAADLDRILDNIRTHALQLLSDRVEREHQASGSKSKSSSSSSSRSAIEVGQKAIDIWIASARRRLELNITANGLTFSQLASQKTPVAPFDQVLSQRVQSLAAESDDLTAQLVHSRRTVPQRRADALAARANVVRTLAAKEEEKRQSVEEEWAKRDKDQVDLSLPRAEGVRKSLLEAVGSIDALQVALLEQTSEAQDHTDLVRRLRGLAEQQLKA</sequence>
<dbReference type="Proteomes" id="UP000054845">
    <property type="component" value="Unassembled WGS sequence"/>
</dbReference>
<dbReference type="STRING" id="401625.A0A0P1BFV7"/>
<dbReference type="GO" id="GO:0000776">
    <property type="term" value="C:kinetochore"/>
    <property type="evidence" value="ECO:0007669"/>
    <property type="project" value="InterPro"/>
</dbReference>
<feature type="region of interest" description="Disordered" evidence="1">
    <location>
        <begin position="33"/>
        <end position="54"/>
    </location>
</feature>
<organism evidence="2 3">
    <name type="scientific">Ceraceosorus bombacis</name>
    <dbReference type="NCBI Taxonomy" id="401625"/>
    <lineage>
        <taxon>Eukaryota</taxon>
        <taxon>Fungi</taxon>
        <taxon>Dikarya</taxon>
        <taxon>Basidiomycota</taxon>
        <taxon>Ustilaginomycotina</taxon>
        <taxon>Exobasidiomycetes</taxon>
        <taxon>Ceraceosorales</taxon>
        <taxon>Ceraceosoraceae</taxon>
        <taxon>Ceraceosorus</taxon>
    </lineage>
</organism>
<keyword evidence="3" id="KW-1185">Reference proteome</keyword>
<dbReference type="AlphaFoldDB" id="A0A0P1BFV7"/>
<evidence type="ECO:0000313" key="3">
    <source>
        <dbReference type="Proteomes" id="UP000054845"/>
    </source>
</evidence>
<dbReference type="OrthoDB" id="3354845at2759"/>
<dbReference type="InterPro" id="IPR013950">
    <property type="entry name" value="Mis14/Nsl1"/>
</dbReference>
<dbReference type="Pfam" id="PF08641">
    <property type="entry name" value="Mis14"/>
    <property type="match status" value="1"/>
</dbReference>
<feature type="compositionally biased region" description="Low complexity" evidence="1">
    <location>
        <begin position="41"/>
        <end position="54"/>
    </location>
</feature>